<feature type="compositionally biased region" description="Basic and acidic residues" evidence="1">
    <location>
        <begin position="185"/>
        <end position="200"/>
    </location>
</feature>
<organism evidence="2 3">
    <name type="scientific">Gordonia caeni</name>
    <dbReference type="NCBI Taxonomy" id="1007097"/>
    <lineage>
        <taxon>Bacteria</taxon>
        <taxon>Bacillati</taxon>
        <taxon>Actinomycetota</taxon>
        <taxon>Actinomycetes</taxon>
        <taxon>Mycobacteriales</taxon>
        <taxon>Gordoniaceae</taxon>
        <taxon>Gordonia</taxon>
    </lineage>
</organism>
<sequence>MDKPSTLGELIDAASKRHNGASGRRLAELAQEAGYSLSHATINRLRRGDVGKINQATIEALAHLAAVPLEVVMATAAGDTGPSPESLARDYSRIQADLLRVAFDYARARGIKINEARDELEEVLVMSHQLKDGRPWTPPWNPGEDFEAEDTPWKESWWHTPAAAEYQRRRDLALRDRYLATMAAKDEAQGAPRKAHEEQKTPFTQTGRRISGVGESTGEQDGESYEDQTSVTVLTNSEDGREVIALVQSLATTAGTASDILARIAREDQPELPESLAPLIAAYSEMILSAESIWRRIQIEVDPNSAPEIVAAVQASGSIISRAGGIAAMAISLAARATRRTDPSRADLALIKDLEALVLSAEAAVHALDAHTPMLQRLKTTALRDETDASLHELLDSRSRQSGYALAARDVGGLSERERFDAAQDVAAEAPDPDGPEDGA</sequence>
<dbReference type="EMBL" id="BAAAZW010000006">
    <property type="protein sequence ID" value="GAA3962771.1"/>
    <property type="molecule type" value="Genomic_DNA"/>
</dbReference>
<proteinExistence type="predicted"/>
<feature type="region of interest" description="Disordered" evidence="1">
    <location>
        <begin position="418"/>
        <end position="440"/>
    </location>
</feature>
<dbReference type="InterPro" id="IPR010982">
    <property type="entry name" value="Lambda_DNA-bd_dom_sf"/>
</dbReference>
<gene>
    <name evidence="2" type="ORF">GCM10022231_23750</name>
</gene>
<reference evidence="3" key="1">
    <citation type="journal article" date="2019" name="Int. J. Syst. Evol. Microbiol.">
        <title>The Global Catalogue of Microorganisms (GCM) 10K type strain sequencing project: providing services to taxonomists for standard genome sequencing and annotation.</title>
        <authorList>
            <consortium name="The Broad Institute Genomics Platform"/>
            <consortium name="The Broad Institute Genome Sequencing Center for Infectious Disease"/>
            <person name="Wu L."/>
            <person name="Ma J."/>
        </authorList>
    </citation>
    <scope>NUCLEOTIDE SEQUENCE [LARGE SCALE GENOMIC DNA]</scope>
    <source>
        <strain evidence="3">JCM 16923</strain>
    </source>
</reference>
<accession>A0ABP7PBB1</accession>
<feature type="region of interest" description="Disordered" evidence="1">
    <location>
        <begin position="185"/>
        <end position="230"/>
    </location>
</feature>
<feature type="compositionally biased region" description="Acidic residues" evidence="1">
    <location>
        <begin position="431"/>
        <end position="440"/>
    </location>
</feature>
<keyword evidence="3" id="KW-1185">Reference proteome</keyword>
<evidence type="ECO:0000256" key="1">
    <source>
        <dbReference type="SAM" id="MobiDB-lite"/>
    </source>
</evidence>
<evidence type="ECO:0000313" key="3">
    <source>
        <dbReference type="Proteomes" id="UP001418444"/>
    </source>
</evidence>
<protein>
    <recommendedName>
        <fullName evidence="4">Helix-turn-helix transcriptional regulator</fullName>
    </recommendedName>
</protein>
<dbReference type="Proteomes" id="UP001418444">
    <property type="component" value="Unassembled WGS sequence"/>
</dbReference>
<evidence type="ECO:0000313" key="2">
    <source>
        <dbReference type="EMBL" id="GAA3962771.1"/>
    </source>
</evidence>
<comment type="caution">
    <text evidence="2">The sequence shown here is derived from an EMBL/GenBank/DDBJ whole genome shotgun (WGS) entry which is preliminary data.</text>
</comment>
<dbReference type="Gene3D" id="1.10.260.40">
    <property type="entry name" value="lambda repressor-like DNA-binding domains"/>
    <property type="match status" value="1"/>
</dbReference>
<dbReference type="RefSeq" id="WP_344783957.1">
    <property type="nucleotide sequence ID" value="NZ_BAAAZW010000006.1"/>
</dbReference>
<name>A0ABP7PBB1_9ACTN</name>
<evidence type="ECO:0008006" key="4">
    <source>
        <dbReference type="Google" id="ProtNLM"/>
    </source>
</evidence>